<proteinExistence type="predicted"/>
<dbReference type="InterPro" id="IPR056026">
    <property type="entry name" value="DUF7607"/>
</dbReference>
<keyword evidence="8" id="KW-1185">Reference proteome</keyword>
<dbReference type="InterPro" id="IPR027417">
    <property type="entry name" value="P-loop_NTPase"/>
</dbReference>
<dbReference type="Gene3D" id="3.40.50.300">
    <property type="entry name" value="P-loop containing nucleotide triphosphate hydrolases"/>
    <property type="match status" value="1"/>
</dbReference>
<keyword evidence="2" id="KW-0378">Hydrolase</keyword>
<accession>A0A4Q4SXG1</accession>
<dbReference type="Gene3D" id="3.40.50.10810">
    <property type="entry name" value="Tandem AAA-ATPase domain"/>
    <property type="match status" value="1"/>
</dbReference>
<dbReference type="PANTHER" id="PTHR45626">
    <property type="entry name" value="TRANSCRIPTION TERMINATION FACTOR 2-RELATED"/>
    <property type="match status" value="1"/>
</dbReference>
<evidence type="ECO:0000313" key="8">
    <source>
        <dbReference type="Proteomes" id="UP000293360"/>
    </source>
</evidence>
<evidence type="ECO:0000256" key="2">
    <source>
        <dbReference type="ARBA" id="ARBA00022801"/>
    </source>
</evidence>
<evidence type="ECO:0000256" key="1">
    <source>
        <dbReference type="ARBA" id="ARBA00022741"/>
    </source>
</evidence>
<dbReference type="STRING" id="155417.A0A4Q4SXG1"/>
<feature type="compositionally biased region" description="Basic and acidic residues" evidence="4">
    <location>
        <begin position="825"/>
        <end position="836"/>
    </location>
</feature>
<evidence type="ECO:0000256" key="3">
    <source>
        <dbReference type="ARBA" id="ARBA00022840"/>
    </source>
</evidence>
<feature type="compositionally biased region" description="Acidic residues" evidence="4">
    <location>
        <begin position="478"/>
        <end position="491"/>
    </location>
</feature>
<dbReference type="Pfam" id="PF24580">
    <property type="entry name" value="DUF7607"/>
    <property type="match status" value="1"/>
</dbReference>
<dbReference type="OrthoDB" id="4161342at2759"/>
<feature type="region of interest" description="Disordered" evidence="4">
    <location>
        <begin position="116"/>
        <end position="146"/>
    </location>
</feature>
<dbReference type="Pfam" id="PF00176">
    <property type="entry name" value="SNF2-rel_dom"/>
    <property type="match status" value="1"/>
</dbReference>
<protein>
    <submittedName>
        <fullName evidence="7">Uncharacterized protein</fullName>
    </submittedName>
</protein>
<name>A0A4Q4SXG1_9PEZI</name>
<evidence type="ECO:0000313" key="7">
    <source>
        <dbReference type="EMBL" id="RYO82756.1"/>
    </source>
</evidence>
<feature type="compositionally biased region" description="Polar residues" evidence="4">
    <location>
        <begin position="690"/>
        <end position="706"/>
    </location>
</feature>
<dbReference type="SUPFAM" id="SSF52540">
    <property type="entry name" value="P-loop containing nucleoside triphosphate hydrolases"/>
    <property type="match status" value="2"/>
</dbReference>
<keyword evidence="3" id="KW-0067">ATP-binding</keyword>
<reference evidence="7 8" key="1">
    <citation type="submission" date="2018-06" db="EMBL/GenBank/DDBJ databases">
        <title>Complete Genomes of Monosporascus.</title>
        <authorList>
            <person name="Robinson A.J."/>
            <person name="Natvig D.O."/>
        </authorList>
    </citation>
    <scope>NUCLEOTIDE SEQUENCE [LARGE SCALE GENOMIC DNA]</scope>
    <source>
        <strain evidence="7 8">CBS 110550</strain>
    </source>
</reference>
<dbReference type="PANTHER" id="PTHR45626:SF22">
    <property type="entry name" value="DNA REPAIR PROTEIN RAD5"/>
    <property type="match status" value="1"/>
</dbReference>
<feature type="domain" description="SNF2 N-terminal" evidence="5">
    <location>
        <begin position="789"/>
        <end position="993"/>
    </location>
</feature>
<dbReference type="GO" id="GO:0016787">
    <property type="term" value="F:hydrolase activity"/>
    <property type="evidence" value="ECO:0007669"/>
    <property type="project" value="UniProtKB-KW"/>
</dbReference>
<feature type="compositionally biased region" description="Basic and acidic residues" evidence="4">
    <location>
        <begin position="119"/>
        <end position="133"/>
    </location>
</feature>
<dbReference type="GO" id="GO:0008094">
    <property type="term" value="F:ATP-dependent activity, acting on DNA"/>
    <property type="evidence" value="ECO:0007669"/>
    <property type="project" value="TreeGrafter"/>
</dbReference>
<dbReference type="Proteomes" id="UP000293360">
    <property type="component" value="Unassembled WGS sequence"/>
</dbReference>
<feature type="compositionally biased region" description="Polar residues" evidence="4">
    <location>
        <begin position="650"/>
        <end position="667"/>
    </location>
</feature>
<evidence type="ECO:0000259" key="6">
    <source>
        <dbReference type="Pfam" id="PF24580"/>
    </source>
</evidence>
<dbReference type="GO" id="GO:0005634">
    <property type="term" value="C:nucleus"/>
    <property type="evidence" value="ECO:0007669"/>
    <property type="project" value="TreeGrafter"/>
</dbReference>
<dbReference type="InterPro" id="IPR050628">
    <property type="entry name" value="SNF2_RAD54_helicase_TF"/>
</dbReference>
<evidence type="ECO:0000259" key="5">
    <source>
        <dbReference type="Pfam" id="PF00176"/>
    </source>
</evidence>
<dbReference type="InterPro" id="IPR000330">
    <property type="entry name" value="SNF2_N"/>
</dbReference>
<dbReference type="InterPro" id="IPR038718">
    <property type="entry name" value="SNF2-like_sf"/>
</dbReference>
<gene>
    <name evidence="7" type="ORF">DL764_009560</name>
</gene>
<keyword evidence="1" id="KW-0547">Nucleotide-binding</keyword>
<feature type="compositionally biased region" description="Basic residues" evidence="4">
    <location>
        <begin position="284"/>
        <end position="293"/>
    </location>
</feature>
<sequence>MGHCRPNLDHIVVCVSHQDRLVQFTLNKFLNNHGLVATIRASSHYDYEGMRKYLLAEIGLPSTEPLVFNGTQKVHRQNDLEILIIGIQMGITILPSLEGSALPVLILRSEPLANAGGDKPSHEFEVNDPDKIYDATPRQSPKRPIPISKDNIVEETVGTDNTVIERAITEADSGGSSQLTNRRRTEGGLQSFNPKVGEPQAKRRKIQPQLLAQVGPSRQCPQQKAAAYFRDAGLPSYDILHDERDSTSSCDDREFSFQRDSTPYRGHQIQVSHLLKRAANVRRRYPAARRPKKQTADSVAPLNDPFNDEVLPAYGESDQEYDSETWNEIREEENSRQRQSSNLASQEVIAILNEVVRNYETEWQNEKRSSLQYKELPTWRALHRSSVHNTVFGLTKKLRMLDDRIAVMRHEITANPWSAKDDLVRTVANLEPSIRDRLKTQWILKLANQNQRPESAAAPPPRRKRRVSPSLENAVGTDAEEDLTSGSDEEIPAARGSQETIGCTRVPDTGETHDARGPSQSKASLQEVLERYDETMRATLFDSVEGSVKGIPDNSIWQDLILPALELNSLPTSSLHSSDPTHMKSAYVAKHLIRLFDIYTRREILPVRPYNALHESDKARIKGNESQFSGFVRLLLSLRHTFASASPSIYSSERSQTDALPTNTSSPLRDPISTDLSSRVGRPQHKSETESQGLPYQPASRTTATMEQRPVEPKRVIDLSADDDAFPSYDAFTEPYNGGWVDAAWTGTCELFGCSVTATEVKIAGFKSSLNHYQAMCVFLLLTNPVREGVAGGLLADDMGLGKTIESLAVVVVRRRLLQSQDHVRDNPHRHLREDDQSTGTKCPSRHEHPDGLQCTCNRDGWAYKIVRKLYDLPAAIFMPPHLIDNWVDQVKEHLDFGVTSPIEDMKFMVNHDAWCNTQGKTKGNQKFVCRKDQVDSAARDERGCFEEYDNGSLVCYFASECIRGKGRFHDETAVGLVIMDEAHKYRGVSSPTAPFVFLDKMRRHVRGPVLLLAISGSLQALGPDAWRWAMTHFDETAAKQGWTHFSQHVHDWKSFANDENYIISRLHEMDNGKTKAELALRWERHGPLRRKVVQQIIVRRTAETLDHSGKPIVDFPPPNVKDRLCSMASKGSTWDAFRRTTASVQSWINDEYRARSQQYQKERRGTEPTKAAIEMELLRGHAKADAKGAECYGIICRAATFPTLTALWQDAKITAEQLMARNINELASAITTHLAASKYDNATVRSLFARSPLWKYRDKLKTESPKYQRLRHRITDMLGRGDEHIVVFALHPVSCYVTMMLLIEDFPDIQVMYIHASVPFNATREGDYHSRYAMVNELNSRHRPKVLITSYSISSVGLNLQAANWLTMLEEPNDPADKAQAPARVHRYGMGRGSDIEALRDERNLAEKYLIYKNNNRKVMENGMDWSMYENADHPRNDPPRQPDGK</sequence>
<evidence type="ECO:0000256" key="4">
    <source>
        <dbReference type="SAM" id="MobiDB-lite"/>
    </source>
</evidence>
<comment type="caution">
    <text evidence="7">The sequence shown here is derived from an EMBL/GenBank/DDBJ whole genome shotgun (WGS) entry which is preliminary data.</text>
</comment>
<feature type="region of interest" description="Disordered" evidence="4">
    <location>
        <begin position="169"/>
        <end position="202"/>
    </location>
</feature>
<dbReference type="GO" id="GO:0006281">
    <property type="term" value="P:DNA repair"/>
    <property type="evidence" value="ECO:0007669"/>
    <property type="project" value="TreeGrafter"/>
</dbReference>
<dbReference type="EMBL" id="QJNU01000927">
    <property type="protein sequence ID" value="RYO82756.1"/>
    <property type="molecule type" value="Genomic_DNA"/>
</dbReference>
<feature type="domain" description="DUF7607" evidence="6">
    <location>
        <begin position="346"/>
        <end position="453"/>
    </location>
</feature>
<feature type="region of interest" description="Disordered" evidence="4">
    <location>
        <begin position="825"/>
        <end position="845"/>
    </location>
</feature>
<feature type="region of interest" description="Disordered" evidence="4">
    <location>
        <begin position="650"/>
        <end position="713"/>
    </location>
</feature>
<feature type="region of interest" description="Disordered" evidence="4">
    <location>
        <begin position="449"/>
        <end position="524"/>
    </location>
</feature>
<feature type="region of interest" description="Disordered" evidence="4">
    <location>
        <begin position="284"/>
        <end position="307"/>
    </location>
</feature>
<dbReference type="GO" id="GO:0005524">
    <property type="term" value="F:ATP binding"/>
    <property type="evidence" value="ECO:0007669"/>
    <property type="project" value="UniProtKB-KW"/>
</dbReference>
<organism evidence="7 8">
    <name type="scientific">Monosporascus ibericus</name>
    <dbReference type="NCBI Taxonomy" id="155417"/>
    <lineage>
        <taxon>Eukaryota</taxon>
        <taxon>Fungi</taxon>
        <taxon>Dikarya</taxon>
        <taxon>Ascomycota</taxon>
        <taxon>Pezizomycotina</taxon>
        <taxon>Sordariomycetes</taxon>
        <taxon>Xylariomycetidae</taxon>
        <taxon>Xylariales</taxon>
        <taxon>Xylariales incertae sedis</taxon>
        <taxon>Monosporascus</taxon>
    </lineage>
</organism>